<comment type="caution">
    <text evidence="3">The sequence shown here is derived from an EMBL/GenBank/DDBJ whole genome shotgun (WGS) entry which is preliminary data.</text>
</comment>
<evidence type="ECO:0000313" key="3">
    <source>
        <dbReference type="EMBL" id="MEE8657967.1"/>
    </source>
</evidence>
<proteinExistence type="inferred from homology"/>
<accession>A0ABU7TZN5</accession>
<gene>
    <name evidence="3" type="ORF">DOFOFD_02925</name>
</gene>
<dbReference type="InterPro" id="IPR002510">
    <property type="entry name" value="Metalloprtase-TldD/E_N"/>
</dbReference>
<dbReference type="InterPro" id="IPR035068">
    <property type="entry name" value="TldD/PmbA_N"/>
</dbReference>
<evidence type="ECO:0000256" key="1">
    <source>
        <dbReference type="ARBA" id="ARBA00005836"/>
    </source>
</evidence>
<organism evidence="3 4">
    <name type="scientific">Sorlinia euscelidii</name>
    <dbReference type="NCBI Taxonomy" id="3081148"/>
    <lineage>
        <taxon>Bacteria</taxon>
        <taxon>Pseudomonadati</taxon>
        <taxon>Pseudomonadota</taxon>
        <taxon>Alphaproteobacteria</taxon>
        <taxon>Acetobacterales</taxon>
        <taxon>Acetobacteraceae</taxon>
        <taxon>Sorlinia</taxon>
    </lineage>
</organism>
<protein>
    <recommendedName>
        <fullName evidence="2">Metalloprotease TldD/E N-terminal domain-containing protein</fullName>
    </recommendedName>
</protein>
<dbReference type="SUPFAM" id="SSF111283">
    <property type="entry name" value="Putative modulator of DNA gyrase, PmbA/TldD"/>
    <property type="match status" value="1"/>
</dbReference>
<keyword evidence="4" id="KW-1185">Reference proteome</keyword>
<dbReference type="EMBL" id="JAWJZY010000001">
    <property type="protein sequence ID" value="MEE8657967.1"/>
    <property type="molecule type" value="Genomic_DNA"/>
</dbReference>
<dbReference type="InterPro" id="IPR036059">
    <property type="entry name" value="TldD/PmbA_sf"/>
</dbReference>
<dbReference type="Pfam" id="PF01523">
    <property type="entry name" value="PmbA_TldD_1st"/>
    <property type="match status" value="1"/>
</dbReference>
<dbReference type="Proteomes" id="UP001312908">
    <property type="component" value="Unassembled WGS sequence"/>
</dbReference>
<evidence type="ECO:0000313" key="4">
    <source>
        <dbReference type="Proteomes" id="UP001312908"/>
    </source>
</evidence>
<evidence type="ECO:0000259" key="2">
    <source>
        <dbReference type="Pfam" id="PF01523"/>
    </source>
</evidence>
<sequence length="112" mass="11812">MTDALLTTDSLFFSSGAHLDTAMAGRCVRDLLNHFDDGELFLEYRESESIVLDDGVIRAAGFDVSSGFGLRGVIGAEVGFAHSDEISLTALREACEAVKTTQPDVGKAGKGA</sequence>
<reference evidence="3 4" key="1">
    <citation type="submission" date="2023-10" db="EMBL/GenBank/DDBJ databases">
        <title>Sorlinia euscelidii gen. nov., sp. nov., an acetic acid bacteria isolated from the gut of Euscelidius variegatus emitter.</title>
        <authorList>
            <person name="Michoud G."/>
            <person name="Marasco R."/>
            <person name="Seferji K."/>
            <person name="Gonella E."/>
            <person name="Garuglieri E."/>
            <person name="Alma A."/>
            <person name="Mapelli F."/>
            <person name="Borin S."/>
            <person name="Daffonchio D."/>
            <person name="Crotti E."/>
        </authorList>
    </citation>
    <scope>NUCLEOTIDE SEQUENCE [LARGE SCALE GENOMIC DNA]</scope>
    <source>
        <strain evidence="3 4">EV16P</strain>
    </source>
</reference>
<feature type="domain" description="Metalloprotease TldD/E N-terminal" evidence="2">
    <location>
        <begin position="39"/>
        <end position="98"/>
    </location>
</feature>
<name>A0ABU7TZN5_9PROT</name>
<dbReference type="Gene3D" id="3.30.2290.10">
    <property type="entry name" value="PmbA/TldD superfamily"/>
    <property type="match status" value="1"/>
</dbReference>
<comment type="similarity">
    <text evidence="1">Belongs to the peptidase U62 family.</text>
</comment>